<sequence length="191" mass="21851">MLFSTNILCLCRIYFNMFRMTTQVVDTRACLIMCLFLASTYTQAQEDIDTDETDLLDYTIGNYVNKMADGSCLILTNWRNRINQPWLFYNHTEECSGGSQTICEMKRPVTGCPLTFRDIEIQNSCYKVERGWRPHDRANALCQYLHPNARLVHVSTQAEMYALGNELSMSKQTRCGGTAEFTQGLVEPPDA</sequence>
<dbReference type="Proteomes" id="UP000749559">
    <property type="component" value="Unassembled WGS sequence"/>
</dbReference>
<comment type="caution">
    <text evidence="1">The sequence shown here is derived from an EMBL/GenBank/DDBJ whole genome shotgun (WGS) entry which is preliminary data.</text>
</comment>
<organism evidence="1 2">
    <name type="scientific">Owenia fusiformis</name>
    <name type="common">Polychaete worm</name>
    <dbReference type="NCBI Taxonomy" id="6347"/>
    <lineage>
        <taxon>Eukaryota</taxon>
        <taxon>Metazoa</taxon>
        <taxon>Spiralia</taxon>
        <taxon>Lophotrochozoa</taxon>
        <taxon>Annelida</taxon>
        <taxon>Polychaeta</taxon>
        <taxon>Sedentaria</taxon>
        <taxon>Canalipalpata</taxon>
        <taxon>Sabellida</taxon>
        <taxon>Oweniida</taxon>
        <taxon>Oweniidae</taxon>
        <taxon>Owenia</taxon>
    </lineage>
</organism>
<gene>
    <name evidence="1" type="ORF">OFUS_LOCUS4069</name>
</gene>
<dbReference type="InterPro" id="IPR016187">
    <property type="entry name" value="CTDL_fold"/>
</dbReference>
<evidence type="ECO:0000313" key="1">
    <source>
        <dbReference type="EMBL" id="CAH1776942.1"/>
    </source>
</evidence>
<dbReference type="SUPFAM" id="SSF56436">
    <property type="entry name" value="C-type lectin-like"/>
    <property type="match status" value="1"/>
</dbReference>
<name>A0A8J1TFH8_OWEFU</name>
<dbReference type="AlphaFoldDB" id="A0A8J1TFH8"/>
<protein>
    <submittedName>
        <fullName evidence="1">Uncharacterized protein</fullName>
    </submittedName>
</protein>
<keyword evidence="2" id="KW-1185">Reference proteome</keyword>
<reference evidence="1" key="1">
    <citation type="submission" date="2022-03" db="EMBL/GenBank/DDBJ databases">
        <authorList>
            <person name="Martin C."/>
        </authorList>
    </citation>
    <scope>NUCLEOTIDE SEQUENCE</scope>
</reference>
<accession>A0A8J1TFH8</accession>
<dbReference type="EMBL" id="CAIIXF020000002">
    <property type="protein sequence ID" value="CAH1776942.1"/>
    <property type="molecule type" value="Genomic_DNA"/>
</dbReference>
<dbReference type="Gene3D" id="3.10.100.10">
    <property type="entry name" value="Mannose-Binding Protein A, subunit A"/>
    <property type="match status" value="1"/>
</dbReference>
<dbReference type="InterPro" id="IPR016186">
    <property type="entry name" value="C-type_lectin-like/link_sf"/>
</dbReference>
<proteinExistence type="predicted"/>
<evidence type="ECO:0000313" key="2">
    <source>
        <dbReference type="Proteomes" id="UP000749559"/>
    </source>
</evidence>